<dbReference type="AlphaFoldDB" id="A0A857DJ65"/>
<evidence type="ECO:0000256" key="2">
    <source>
        <dbReference type="ARBA" id="ARBA00022475"/>
    </source>
</evidence>
<evidence type="ECO:0000313" key="7">
    <source>
        <dbReference type="EMBL" id="QHA00395.1"/>
    </source>
</evidence>
<comment type="subcellular location">
    <subcellularLocation>
        <location evidence="1 6">Cell membrane</location>
        <topology evidence="1 6">Multi-pass membrane protein</topology>
    </subcellularLocation>
</comment>
<proteinExistence type="inferred from homology"/>
<protein>
    <recommendedName>
        <fullName evidence="6">Phosphatidylglycerol lysyltransferase</fullName>
        <ecNumber evidence="6">2.3.2.3</ecNumber>
    </recommendedName>
    <alternativeName>
        <fullName evidence="6">Lysylphosphatidylglycerol synthase</fullName>
    </alternativeName>
</protein>
<comment type="function">
    <text evidence="6">Catalyzes the transfer of a lysyl group from L-lysyl-tRNA(Lys) to membrane-bound phosphatidylglycerol (PG), which produces lysylphosphatidylglycerol (LPG), a major component of the bacterial membrane with a positive net charge. LPG synthesis contributes to bacterial virulence as it is involved in the resistance mechanism against cationic antimicrobial peptides (CAMP) produces by the host's immune system (defensins, cathelicidins) and by the competing microorganisms.</text>
</comment>
<evidence type="ECO:0000256" key="3">
    <source>
        <dbReference type="ARBA" id="ARBA00022692"/>
    </source>
</evidence>
<keyword evidence="3 6" id="KW-0812">Transmembrane</keyword>
<dbReference type="GO" id="GO:0005886">
    <property type="term" value="C:plasma membrane"/>
    <property type="evidence" value="ECO:0007669"/>
    <property type="project" value="UniProtKB-SubCell"/>
</dbReference>
<dbReference type="Pfam" id="PF03706">
    <property type="entry name" value="LPG_synthase_TM"/>
    <property type="match status" value="1"/>
</dbReference>
<feature type="transmembrane region" description="Helical" evidence="6">
    <location>
        <begin position="125"/>
        <end position="144"/>
    </location>
</feature>
<feature type="transmembrane region" description="Helical" evidence="6">
    <location>
        <begin position="5"/>
        <end position="23"/>
    </location>
</feature>
<dbReference type="RefSeq" id="WP_019225574.1">
    <property type="nucleotide sequence ID" value="NZ_CP046996.1"/>
</dbReference>
<dbReference type="GO" id="GO:0046677">
    <property type="term" value="P:response to antibiotic"/>
    <property type="evidence" value="ECO:0007669"/>
    <property type="project" value="UniProtKB-KW"/>
</dbReference>
<evidence type="ECO:0000256" key="5">
    <source>
        <dbReference type="ARBA" id="ARBA00023136"/>
    </source>
</evidence>
<keyword evidence="2" id="KW-1003">Cell membrane</keyword>
<sequence length="339" mass="38831">MKKIFVNYFFTALVIAVTVWILISSSKFSIIPHLIAITDGGLLFLAFVCMVLFWFFDALIIKVIVEISDQGIRFWQYMKIALIGQYYSSITPFSGGGQPVAQVYTMKNDYKIPLGLASSVTINKFTIYHIIVTAFALVMAIFKYDFIFEQGAVSKTFIAIGFMINIISTLALLLLCYNSLIVKKVFLLILRLLHKIKLAKNMNDQIFSRHIEEYRSSLRLFLRDRKALLLTCLYTLIQVIVYFCVTYFVYLSFGLRDASLFDILAVQSLHYMAINYIPTPGNAGASEGGFYLIFGLVFPSSVMIYAIMLWRFIIYYLNLFVGGIVVLIDYLYKQNLRKS</sequence>
<keyword evidence="6" id="KW-0808">Transferase</keyword>
<keyword evidence="6" id="KW-0443">Lipid metabolism</keyword>
<feature type="transmembrane region" description="Helical" evidence="6">
    <location>
        <begin position="313"/>
        <end position="332"/>
    </location>
</feature>
<organism evidence="7 8">
    <name type="scientific">Dehalobacter restrictus</name>
    <dbReference type="NCBI Taxonomy" id="55583"/>
    <lineage>
        <taxon>Bacteria</taxon>
        <taxon>Bacillati</taxon>
        <taxon>Bacillota</taxon>
        <taxon>Clostridia</taxon>
        <taxon>Eubacteriales</taxon>
        <taxon>Desulfitobacteriaceae</taxon>
        <taxon>Dehalobacter</taxon>
    </lineage>
</organism>
<evidence type="ECO:0000256" key="1">
    <source>
        <dbReference type="ARBA" id="ARBA00004651"/>
    </source>
</evidence>
<dbReference type="PANTHER" id="PTHR37693">
    <property type="entry name" value="PHOSPHATIDYLGLYCEROL LYSYLTRANSFERASE"/>
    <property type="match status" value="1"/>
</dbReference>
<comment type="similarity">
    <text evidence="6">Belongs to the LPG synthase family.</text>
</comment>
<dbReference type="NCBIfam" id="TIGR00374">
    <property type="entry name" value="flippase-like domain"/>
    <property type="match status" value="1"/>
</dbReference>
<feature type="transmembrane region" description="Helical" evidence="6">
    <location>
        <begin position="156"/>
        <end position="177"/>
    </location>
</feature>
<feature type="transmembrane region" description="Helical" evidence="6">
    <location>
        <begin position="43"/>
        <end position="65"/>
    </location>
</feature>
<evidence type="ECO:0000256" key="6">
    <source>
        <dbReference type="RuleBase" id="RU363042"/>
    </source>
</evidence>
<reference evidence="7 8" key="1">
    <citation type="submission" date="2019-12" db="EMBL/GenBank/DDBJ databases">
        <title>Sequence classification of anaerobic respiratory reductive dehalogenases: First we see many, then we see few.</title>
        <authorList>
            <person name="Molenda O."/>
            <person name="Puentes Jacome L.A."/>
            <person name="Cao X."/>
            <person name="Nesbo C.L."/>
            <person name="Tang S."/>
            <person name="Morson N."/>
            <person name="Patron J."/>
            <person name="Lomheim L."/>
            <person name="Wishart D.S."/>
            <person name="Edwards E.A."/>
        </authorList>
    </citation>
    <scope>NUCLEOTIDE SEQUENCE [LARGE SCALE GENOMIC DNA]</scope>
    <source>
        <strain evidence="7 8">12DCA</strain>
    </source>
</reference>
<feature type="transmembrane region" description="Helical" evidence="6">
    <location>
        <begin position="289"/>
        <end position="307"/>
    </location>
</feature>
<comment type="catalytic activity">
    <reaction evidence="6">
        <text>L-lysyl-tRNA(Lys) + a 1,2-diacyl-sn-glycero-3-phospho-(1'-sn-glycerol) = a 1,2-diacyl-sn-glycero-3-phospho-1'-(3'-O-L-lysyl)-sn-glycerol + tRNA(Lys)</text>
        <dbReference type="Rhea" id="RHEA:10668"/>
        <dbReference type="Rhea" id="RHEA-COMP:9696"/>
        <dbReference type="Rhea" id="RHEA-COMP:9697"/>
        <dbReference type="ChEBI" id="CHEBI:64716"/>
        <dbReference type="ChEBI" id="CHEBI:75792"/>
        <dbReference type="ChEBI" id="CHEBI:78442"/>
        <dbReference type="ChEBI" id="CHEBI:78529"/>
        <dbReference type="EC" id="2.3.2.3"/>
    </reaction>
</comment>
<gene>
    <name evidence="6" type="primary">mprF</name>
    <name evidence="7" type="ORF">GQ588_06980</name>
</gene>
<keyword evidence="6" id="KW-0046">Antibiotic resistance</keyword>
<dbReference type="EMBL" id="CP046996">
    <property type="protein sequence ID" value="QHA00395.1"/>
    <property type="molecule type" value="Genomic_DNA"/>
</dbReference>
<evidence type="ECO:0000256" key="4">
    <source>
        <dbReference type="ARBA" id="ARBA00022989"/>
    </source>
</evidence>
<dbReference type="GO" id="GO:0050071">
    <property type="term" value="F:phosphatidylglycerol lysyltransferase activity"/>
    <property type="evidence" value="ECO:0007669"/>
    <property type="project" value="UniProtKB-EC"/>
</dbReference>
<dbReference type="GO" id="GO:0006629">
    <property type="term" value="P:lipid metabolic process"/>
    <property type="evidence" value="ECO:0007669"/>
    <property type="project" value="UniProtKB-KW"/>
</dbReference>
<name>A0A857DJ65_9FIRM</name>
<dbReference type="EC" id="2.3.2.3" evidence="6"/>
<evidence type="ECO:0000313" key="8">
    <source>
        <dbReference type="Proteomes" id="UP000430508"/>
    </source>
</evidence>
<keyword evidence="5 6" id="KW-0472">Membrane</keyword>
<keyword evidence="4 6" id="KW-1133">Transmembrane helix</keyword>
<dbReference type="Proteomes" id="UP000430508">
    <property type="component" value="Chromosome"/>
</dbReference>
<feature type="transmembrane region" description="Helical" evidence="6">
    <location>
        <begin position="227"/>
        <end position="253"/>
    </location>
</feature>
<dbReference type="PANTHER" id="PTHR37693:SF1">
    <property type="entry name" value="INTEGRAL MEMBRANE PROTEIN"/>
    <property type="match status" value="1"/>
</dbReference>
<dbReference type="InterPro" id="IPR022791">
    <property type="entry name" value="L-PG_synthase/AglD"/>
</dbReference>
<accession>A0A857DJ65</accession>